<dbReference type="Pfam" id="PF01112">
    <property type="entry name" value="Asparaginase_2"/>
    <property type="match status" value="1"/>
</dbReference>
<dbReference type="Proteomes" id="UP000695022">
    <property type="component" value="Unplaced"/>
</dbReference>
<gene>
    <name evidence="8 9" type="primary">LOC106806959</name>
</gene>
<evidence type="ECO:0000256" key="4">
    <source>
        <dbReference type="ARBA" id="ARBA00022801"/>
    </source>
</evidence>
<dbReference type="InterPro" id="IPR033844">
    <property type="entry name" value="ASRGL1_meta"/>
</dbReference>
<keyword evidence="4" id="KW-0378">Hydrolase</keyword>
<dbReference type="Gene3D" id="3.60.20.30">
    <property type="entry name" value="(Glycosyl)asparaginase"/>
    <property type="match status" value="1"/>
</dbReference>
<evidence type="ECO:0000256" key="2">
    <source>
        <dbReference type="ARBA" id="ARBA00010872"/>
    </source>
</evidence>
<evidence type="ECO:0000256" key="3">
    <source>
        <dbReference type="ARBA" id="ARBA00022670"/>
    </source>
</evidence>
<comment type="catalytic activity">
    <reaction evidence="1">
        <text>Cleavage of a beta-linked Asp residue from the N-terminus of a polypeptide.</text>
        <dbReference type="EC" id="3.4.19.5"/>
    </reaction>
</comment>
<dbReference type="RefSeq" id="XP_014664630.1">
    <property type="nucleotide sequence ID" value="XM_014809144.1"/>
</dbReference>
<evidence type="ECO:0000313" key="7">
    <source>
        <dbReference type="Proteomes" id="UP000695022"/>
    </source>
</evidence>
<comment type="catalytic activity">
    <reaction evidence="6">
        <text>L-asparagine + H2O = L-aspartate + NH4(+)</text>
        <dbReference type="Rhea" id="RHEA:21016"/>
        <dbReference type="ChEBI" id="CHEBI:15377"/>
        <dbReference type="ChEBI" id="CHEBI:28938"/>
        <dbReference type="ChEBI" id="CHEBI:29991"/>
        <dbReference type="ChEBI" id="CHEBI:58048"/>
        <dbReference type="EC" id="3.5.1.1"/>
    </reaction>
</comment>
<keyword evidence="7" id="KW-1185">Reference proteome</keyword>
<evidence type="ECO:0000256" key="1">
    <source>
        <dbReference type="ARBA" id="ARBA00000306"/>
    </source>
</evidence>
<dbReference type="InterPro" id="IPR000246">
    <property type="entry name" value="Peptidase_T2"/>
</dbReference>
<comment type="similarity">
    <text evidence="2">Belongs to the Ntn-hydrolase family.</text>
</comment>
<organism evidence="7 9">
    <name type="scientific">Priapulus caudatus</name>
    <name type="common">Priapulid worm</name>
    <dbReference type="NCBI Taxonomy" id="37621"/>
    <lineage>
        <taxon>Eukaryota</taxon>
        <taxon>Metazoa</taxon>
        <taxon>Ecdysozoa</taxon>
        <taxon>Scalidophora</taxon>
        <taxon>Priapulida</taxon>
        <taxon>Priapulimorpha</taxon>
        <taxon>Priapulimorphida</taxon>
        <taxon>Priapulidae</taxon>
        <taxon>Priapulus</taxon>
    </lineage>
</organism>
<keyword evidence="3" id="KW-0645">Protease</keyword>
<evidence type="ECO:0000313" key="9">
    <source>
        <dbReference type="RefSeq" id="XP_014664631.1"/>
    </source>
</evidence>
<dbReference type="CDD" id="cd04702">
    <property type="entry name" value="ASRGL1_like"/>
    <property type="match status" value="1"/>
</dbReference>
<accession>A0ABM1DXG0</accession>
<name>A0ABM1DXG0_PRICU</name>
<dbReference type="InterPro" id="IPR029055">
    <property type="entry name" value="Ntn_hydrolases_N"/>
</dbReference>
<evidence type="ECO:0000256" key="5">
    <source>
        <dbReference type="ARBA" id="ARBA00022813"/>
    </source>
</evidence>
<dbReference type="RefSeq" id="XP_014664631.1">
    <property type="nucleotide sequence ID" value="XM_014809145.1"/>
</dbReference>
<evidence type="ECO:0000313" key="8">
    <source>
        <dbReference type="RefSeq" id="XP_014664630.1"/>
    </source>
</evidence>
<protein>
    <submittedName>
        <fullName evidence="8 9">Isoaspartyl peptidase/L-asparaginase-like</fullName>
    </submittedName>
</protein>
<reference evidence="8 9" key="1">
    <citation type="submission" date="2025-05" db="UniProtKB">
        <authorList>
            <consortium name="RefSeq"/>
        </authorList>
    </citation>
    <scope>IDENTIFICATION</scope>
</reference>
<dbReference type="GeneID" id="106806959"/>
<dbReference type="PANTHER" id="PTHR10188">
    <property type="entry name" value="L-ASPARAGINASE"/>
    <property type="match status" value="1"/>
</dbReference>
<keyword evidence="5" id="KW-0068">Autocatalytic cleavage</keyword>
<dbReference type="PANTHER" id="PTHR10188:SF41">
    <property type="entry name" value="ISOASPARTYL PEPTIDASE_L-ASPARAGINASE"/>
    <property type="match status" value="1"/>
</dbReference>
<evidence type="ECO:0000256" key="6">
    <source>
        <dbReference type="ARBA" id="ARBA00049366"/>
    </source>
</evidence>
<dbReference type="SUPFAM" id="SSF56235">
    <property type="entry name" value="N-terminal nucleophile aminohydrolases (Ntn hydrolases)"/>
    <property type="match status" value="1"/>
</dbReference>
<sequence>MQESRSTTPIVIVHGGAWSGISFQRDARADGAKHAAIVGWKRLEETGNAIDAAEAAVCSLEDDPIFDAGTGSVLNSSGHIEMDAVIMDGATLNSGGVACVRNIKNPVTLARKVMENTHHCLLVGEGANQFAEKVGIHTIPEEQLLSELSVTKLKLCEGNYGDRVGHAFKAKNVKKTHEHAKGEHDTVGAVVIDAHGNVAAATSTGGITAKMAGRVGDSPLIGLGCYGDNVTGGVSCTGHGESIMKVHLASRIIMYMDAGLGPKDAAEKALDYMYDRTEGAGGVIVLDNKGNFGVHYTTGYMAWACIRDNKLHHGISGHENHTEELPQNMA</sequence>
<proteinExistence type="inferred from homology"/>